<evidence type="ECO:0000256" key="5">
    <source>
        <dbReference type="ARBA" id="ARBA00023163"/>
    </source>
</evidence>
<dbReference type="CDD" id="cd06170">
    <property type="entry name" value="LuxR_C_like"/>
    <property type="match status" value="1"/>
</dbReference>
<dbReference type="Gene3D" id="3.40.50.2300">
    <property type="match status" value="1"/>
</dbReference>
<dbReference type="CDD" id="cd17535">
    <property type="entry name" value="REC_NarL-like"/>
    <property type="match status" value="1"/>
</dbReference>
<feature type="domain" description="HTH luxR-type" evidence="7">
    <location>
        <begin position="142"/>
        <end position="207"/>
    </location>
</feature>
<dbReference type="InterPro" id="IPR039420">
    <property type="entry name" value="WalR-like"/>
</dbReference>
<gene>
    <name evidence="9" type="ORF">A9R00_07330</name>
</gene>
<evidence type="ECO:0000259" key="8">
    <source>
        <dbReference type="PROSITE" id="PS50110"/>
    </source>
</evidence>
<dbReference type="PROSITE" id="PS50110">
    <property type="entry name" value="RESPONSE_REGULATORY"/>
    <property type="match status" value="1"/>
</dbReference>
<dbReference type="NCBIfam" id="NF007018">
    <property type="entry name" value="PRK09483.1"/>
    <property type="match status" value="1"/>
</dbReference>
<evidence type="ECO:0000259" key="7">
    <source>
        <dbReference type="PROSITE" id="PS50043"/>
    </source>
</evidence>
<dbReference type="SUPFAM" id="SSF46894">
    <property type="entry name" value="C-terminal effector domain of the bipartite response regulators"/>
    <property type="match status" value="1"/>
</dbReference>
<dbReference type="EMBL" id="MABE01000417">
    <property type="protein sequence ID" value="OUS40182.1"/>
    <property type="molecule type" value="Genomic_DNA"/>
</dbReference>
<dbReference type="Pfam" id="PF00072">
    <property type="entry name" value="Response_reg"/>
    <property type="match status" value="1"/>
</dbReference>
<keyword evidence="4 9" id="KW-0238">DNA-binding</keyword>
<feature type="modified residue" description="4-aspartylphosphate" evidence="6">
    <location>
        <position position="54"/>
    </location>
</feature>
<dbReference type="PANTHER" id="PTHR43214:SF3">
    <property type="entry name" value="RESPONSE REGULATOR UVRY"/>
    <property type="match status" value="1"/>
</dbReference>
<comment type="caution">
    <text evidence="9">The sequence shown here is derived from an EMBL/GenBank/DDBJ whole genome shotgun (WGS) entry which is preliminary data.</text>
</comment>
<dbReference type="InterPro" id="IPR058245">
    <property type="entry name" value="NreC/VraR/RcsB-like_REC"/>
</dbReference>
<dbReference type="InterPro" id="IPR011006">
    <property type="entry name" value="CheY-like_superfamily"/>
</dbReference>
<dbReference type="SMART" id="SM00448">
    <property type="entry name" value="REC"/>
    <property type="match status" value="1"/>
</dbReference>
<dbReference type="GO" id="GO:0006355">
    <property type="term" value="P:regulation of DNA-templated transcription"/>
    <property type="evidence" value="ECO:0007669"/>
    <property type="project" value="InterPro"/>
</dbReference>
<dbReference type="Proteomes" id="UP000227088">
    <property type="component" value="Unassembled WGS sequence"/>
</dbReference>
<dbReference type="InterPro" id="IPR001789">
    <property type="entry name" value="Sig_transdc_resp-reg_receiver"/>
</dbReference>
<dbReference type="SUPFAM" id="SSF52172">
    <property type="entry name" value="CheY-like"/>
    <property type="match status" value="1"/>
</dbReference>
<proteinExistence type="predicted"/>
<dbReference type="PROSITE" id="PS00622">
    <property type="entry name" value="HTH_LUXR_1"/>
    <property type="match status" value="1"/>
</dbReference>
<dbReference type="AlphaFoldDB" id="A0A1Y5HYN0"/>
<evidence type="ECO:0000313" key="9">
    <source>
        <dbReference type="EMBL" id="OUS40182.1"/>
    </source>
</evidence>
<dbReference type="GO" id="GO:0003677">
    <property type="term" value="F:DNA binding"/>
    <property type="evidence" value="ECO:0007669"/>
    <property type="project" value="UniProtKB-KW"/>
</dbReference>
<keyword evidence="2" id="KW-0902">Two-component regulatory system</keyword>
<sequence>MIKVLVVDDHDLVRSGIARLLGDAKGIEVVGQASCGEDAIKLAREQELDVVLMDINMPGIGGLEATRKLMRSHPDIKVIAVTACDDGPFASRLMQAGAAGFMSKGAEADEMVRAVIKVNSGQRYISPDIAQRMALKPFQQGSESPFDALSEREMQTTLMIVGCNKVQEISDKLCVSPKTVNSYRYRIFEKLGIDGDVELTILAMKHGILDAQIAT</sequence>
<organism evidence="9 10">
    <name type="scientific">Oleispira antarctica</name>
    <dbReference type="NCBI Taxonomy" id="188908"/>
    <lineage>
        <taxon>Bacteria</taxon>
        <taxon>Pseudomonadati</taxon>
        <taxon>Pseudomonadota</taxon>
        <taxon>Gammaproteobacteria</taxon>
        <taxon>Oceanospirillales</taxon>
        <taxon>Oceanospirillaceae</taxon>
        <taxon>Oleispira</taxon>
    </lineage>
</organism>
<feature type="domain" description="Response regulatory" evidence="8">
    <location>
        <begin position="3"/>
        <end position="119"/>
    </location>
</feature>
<keyword evidence="5" id="KW-0804">Transcription</keyword>
<dbReference type="InterPro" id="IPR016032">
    <property type="entry name" value="Sig_transdc_resp-reg_C-effctor"/>
</dbReference>
<evidence type="ECO:0000256" key="3">
    <source>
        <dbReference type="ARBA" id="ARBA00023015"/>
    </source>
</evidence>
<dbReference type="GO" id="GO:0000160">
    <property type="term" value="P:phosphorelay signal transduction system"/>
    <property type="evidence" value="ECO:0007669"/>
    <property type="project" value="UniProtKB-KW"/>
</dbReference>
<protein>
    <submittedName>
        <fullName evidence="9">DNA-binding response regulator</fullName>
    </submittedName>
</protein>
<dbReference type="SMART" id="SM00421">
    <property type="entry name" value="HTH_LUXR"/>
    <property type="match status" value="1"/>
</dbReference>
<evidence type="ECO:0000313" key="10">
    <source>
        <dbReference type="Proteomes" id="UP000227088"/>
    </source>
</evidence>
<evidence type="ECO:0000256" key="2">
    <source>
        <dbReference type="ARBA" id="ARBA00023012"/>
    </source>
</evidence>
<keyword evidence="3" id="KW-0805">Transcription regulation</keyword>
<evidence type="ECO:0000256" key="1">
    <source>
        <dbReference type="ARBA" id="ARBA00022553"/>
    </source>
</evidence>
<dbReference type="PANTHER" id="PTHR43214">
    <property type="entry name" value="TWO-COMPONENT RESPONSE REGULATOR"/>
    <property type="match status" value="1"/>
</dbReference>
<dbReference type="InterPro" id="IPR000792">
    <property type="entry name" value="Tscrpt_reg_LuxR_C"/>
</dbReference>
<reference evidence="10" key="1">
    <citation type="journal article" date="2017" name="Proc. Natl. Acad. Sci. U.S.A.">
        <title>Simulation of Deepwater Horizon oil plume reveals substrate specialization within a complex community of hydrocarbon degraders.</title>
        <authorList>
            <person name="Hu P."/>
            <person name="Dubinsky E.A."/>
            <person name="Probst A.J."/>
            <person name="Wang J."/>
            <person name="Sieber C.M.K."/>
            <person name="Tom L.M."/>
            <person name="Gardinali P."/>
            <person name="Banfield J.F."/>
            <person name="Atlas R.M."/>
            <person name="Andersen G.L."/>
        </authorList>
    </citation>
    <scope>NUCLEOTIDE SEQUENCE [LARGE SCALE GENOMIC DNA]</scope>
</reference>
<name>A0A1Y5HYN0_OLEAN</name>
<dbReference type="PROSITE" id="PS50043">
    <property type="entry name" value="HTH_LUXR_2"/>
    <property type="match status" value="1"/>
</dbReference>
<evidence type="ECO:0000256" key="6">
    <source>
        <dbReference type="PROSITE-ProRule" id="PRU00169"/>
    </source>
</evidence>
<evidence type="ECO:0000256" key="4">
    <source>
        <dbReference type="ARBA" id="ARBA00023125"/>
    </source>
</evidence>
<accession>A0A1Y5HYN0</accession>
<keyword evidence="1 6" id="KW-0597">Phosphoprotein</keyword>
<dbReference type="Pfam" id="PF00196">
    <property type="entry name" value="GerE"/>
    <property type="match status" value="1"/>
</dbReference>